<dbReference type="RefSeq" id="WP_155303743.1">
    <property type="nucleotide sequence ID" value="NZ_AP021875.1"/>
</dbReference>
<evidence type="ECO:0008006" key="5">
    <source>
        <dbReference type="Google" id="ProtNLM"/>
    </source>
</evidence>
<dbReference type="SUPFAM" id="SSF141868">
    <property type="entry name" value="EAL domain-like"/>
    <property type="match status" value="1"/>
</dbReference>
<name>A0A5K7YZD3_9BACT</name>
<gene>
    <name evidence="3" type="ORF">DSCW_21730</name>
</gene>
<proteinExistence type="predicted"/>
<dbReference type="Gene3D" id="1.10.3210.10">
    <property type="entry name" value="Hypothetical protein af1432"/>
    <property type="match status" value="1"/>
</dbReference>
<dbReference type="Gene3D" id="3.20.20.450">
    <property type="entry name" value="EAL domain"/>
    <property type="match status" value="1"/>
</dbReference>
<dbReference type="PANTHER" id="PTHR33525">
    <property type="match status" value="1"/>
</dbReference>
<accession>A0A5K7YZD3</accession>
<dbReference type="InterPro" id="IPR035919">
    <property type="entry name" value="EAL_sf"/>
</dbReference>
<dbReference type="PROSITE" id="PS50883">
    <property type="entry name" value="EAL"/>
    <property type="match status" value="1"/>
</dbReference>
<dbReference type="InterPro" id="IPR013976">
    <property type="entry name" value="HDOD"/>
</dbReference>
<evidence type="ECO:0000259" key="2">
    <source>
        <dbReference type="PROSITE" id="PS51833"/>
    </source>
</evidence>
<sequence>MTNKNLDPIFDHFYVARQPIFYNRNRIWGYELLFRAGPETKNAEISDQDLATLSVASCGFIKSQELSDQSKKICINFTEKLILEGAPRGLPPTVTVIEVLEDITPTDELVQTLIELKQDGYLVAIDDYEGKELQKEFLDLADIVKVDILGKDLDQIKAIFSSLEGNRSIKLAEKVDNEEIITHLEQLGCDLYQGYFFAKPETLEGRSLRSTEVSKFRILQALANPSFPAHEMTEIIEADPSITYRLLRLLNTPAFGFSIKITSIRHAILLLGSKRLSYWLRMVVTSDLMGKNKTPELYRMALTRGRILEELCKDGQIQVASSETMFLFGMLSLIEAMLGVPLANILEELPLSEDLKGGYLDRGSTYSKYLELLSAVENVRASKIEALSRELNIDSGMVADASVRSMAWATSLFSQIL</sequence>
<feature type="domain" description="EAL" evidence="1">
    <location>
        <begin position="1"/>
        <end position="214"/>
    </location>
</feature>
<evidence type="ECO:0000313" key="3">
    <source>
        <dbReference type="EMBL" id="BBO74756.1"/>
    </source>
</evidence>
<keyword evidence="4" id="KW-1185">Reference proteome</keyword>
<dbReference type="InterPro" id="IPR001633">
    <property type="entry name" value="EAL_dom"/>
</dbReference>
<dbReference type="SUPFAM" id="SSF109604">
    <property type="entry name" value="HD-domain/PDEase-like"/>
    <property type="match status" value="1"/>
</dbReference>
<dbReference type="Pfam" id="PF00563">
    <property type="entry name" value="EAL"/>
    <property type="match status" value="1"/>
</dbReference>
<dbReference type="SMART" id="SM00052">
    <property type="entry name" value="EAL"/>
    <property type="match status" value="1"/>
</dbReference>
<organism evidence="3 4">
    <name type="scientific">Desulfosarcina widdelii</name>
    <dbReference type="NCBI Taxonomy" id="947919"/>
    <lineage>
        <taxon>Bacteria</taxon>
        <taxon>Pseudomonadati</taxon>
        <taxon>Thermodesulfobacteriota</taxon>
        <taxon>Desulfobacteria</taxon>
        <taxon>Desulfobacterales</taxon>
        <taxon>Desulfosarcinaceae</taxon>
        <taxon>Desulfosarcina</taxon>
    </lineage>
</organism>
<dbReference type="PROSITE" id="PS51833">
    <property type="entry name" value="HDOD"/>
    <property type="match status" value="1"/>
</dbReference>
<dbReference type="Proteomes" id="UP000427769">
    <property type="component" value="Chromosome"/>
</dbReference>
<dbReference type="PIRSF" id="PIRSF003180">
    <property type="entry name" value="DiGMPpdiest_YuxH"/>
    <property type="match status" value="1"/>
</dbReference>
<feature type="domain" description="HDOD" evidence="2">
    <location>
        <begin position="208"/>
        <end position="397"/>
    </location>
</feature>
<protein>
    <recommendedName>
        <fullName evidence="5">HDOD domain-containing protein</fullName>
    </recommendedName>
</protein>
<dbReference type="InterPro" id="IPR014408">
    <property type="entry name" value="dGMP_Pdiesterase_EAL/HD-GYP"/>
</dbReference>
<dbReference type="PANTHER" id="PTHR33525:SF4">
    <property type="entry name" value="CYCLIC DI-GMP PHOSPHODIESTERASE CDGJ"/>
    <property type="match status" value="1"/>
</dbReference>
<dbReference type="EMBL" id="AP021875">
    <property type="protein sequence ID" value="BBO74756.1"/>
    <property type="molecule type" value="Genomic_DNA"/>
</dbReference>
<evidence type="ECO:0000259" key="1">
    <source>
        <dbReference type="PROSITE" id="PS50883"/>
    </source>
</evidence>
<dbReference type="InterPro" id="IPR052340">
    <property type="entry name" value="RNase_Y/CdgJ"/>
</dbReference>
<dbReference type="OrthoDB" id="9804751at2"/>
<dbReference type="KEGG" id="dwd:DSCW_21730"/>
<dbReference type="AlphaFoldDB" id="A0A5K7YZD3"/>
<evidence type="ECO:0000313" key="4">
    <source>
        <dbReference type="Proteomes" id="UP000427769"/>
    </source>
</evidence>
<reference evidence="3 4" key="1">
    <citation type="submission" date="2019-11" db="EMBL/GenBank/DDBJ databases">
        <title>Comparative genomics of hydrocarbon-degrading Desulfosarcina strains.</title>
        <authorList>
            <person name="Watanabe M."/>
            <person name="Kojima H."/>
            <person name="Fukui M."/>
        </authorList>
    </citation>
    <scope>NUCLEOTIDE SEQUENCE [LARGE SCALE GENOMIC DNA]</scope>
    <source>
        <strain evidence="3 4">PP31</strain>
    </source>
</reference>
<dbReference type="Pfam" id="PF08668">
    <property type="entry name" value="HDOD"/>
    <property type="match status" value="1"/>
</dbReference>